<keyword evidence="2 4" id="KW-0863">Zinc-finger</keyword>
<name>A0A086T1H8_HAPC1</name>
<evidence type="ECO:0000256" key="2">
    <source>
        <dbReference type="ARBA" id="ARBA00022771"/>
    </source>
</evidence>
<dbReference type="Pfam" id="PF13920">
    <property type="entry name" value="zf-C3HC4_3"/>
    <property type="match status" value="1"/>
</dbReference>
<feature type="region of interest" description="Disordered" evidence="5">
    <location>
        <begin position="1"/>
        <end position="129"/>
    </location>
</feature>
<dbReference type="InterPro" id="IPR001841">
    <property type="entry name" value="Znf_RING"/>
</dbReference>
<dbReference type="GO" id="GO:0006511">
    <property type="term" value="P:ubiquitin-dependent protein catabolic process"/>
    <property type="evidence" value="ECO:0007669"/>
    <property type="project" value="TreeGrafter"/>
</dbReference>
<evidence type="ECO:0000256" key="1">
    <source>
        <dbReference type="ARBA" id="ARBA00022723"/>
    </source>
</evidence>
<sequence length="452" mass="49174">MSLDLSLSSSSPVVDATRPTSPNNRPHNSLARLRSPSGSRGNHRNQPVLEPPVAGRNKTSSSPRLHSTSSPSEPRRTATDSQPNRSSDDPAVLVTGSSAPLAHLRPRRLTPQRHSSPPPLEWPEDNNDSSLPSLVDNDVFASAGWSPHALNYFYTSDDHFLSDLANGDFSSPSTYPPFTHPHQLSSPSGQGRHHHEFRPQSRTSTAAQAAAPRSLSSLLPSTPQNPASASFDSTRSFVTETSGGSFHDTSQSSLGSDEMPSATRRQSGPVDVVDLDTVHGAAPTHRRRTSTATTQTSPAPSVNRAHKRPKFNHDDDPFGDEPTVAEKVDDALYMIDLTKPGSNVLEDKDAAESSKDPPEEDKRTKLASFQCVICMDDAKVLTATHCGHLYCAQCLHSSLYVESTKGKCPMCRAKIDLKPRSQYTHHTKGFYPLELKFTTRSRNGKRKASGIH</sequence>
<gene>
    <name evidence="7" type="ORF">ACRE_060100</name>
</gene>
<feature type="compositionally biased region" description="Low complexity" evidence="5">
    <location>
        <begin position="290"/>
        <end position="301"/>
    </location>
</feature>
<dbReference type="SMART" id="SM00184">
    <property type="entry name" value="RING"/>
    <property type="match status" value="1"/>
</dbReference>
<feature type="compositionally biased region" description="Polar residues" evidence="5">
    <location>
        <begin position="18"/>
        <end position="27"/>
    </location>
</feature>
<dbReference type="HOGENOM" id="CLU_047143_0_0_1"/>
<feature type="compositionally biased region" description="Low complexity" evidence="5">
    <location>
        <begin position="1"/>
        <end position="11"/>
    </location>
</feature>
<protein>
    <submittedName>
        <fullName evidence="7">E3 ubiquitin-protein ligase complex slx8-rfp subunit-like protein</fullName>
    </submittedName>
</protein>
<dbReference type="GO" id="GO:0032183">
    <property type="term" value="F:SUMO binding"/>
    <property type="evidence" value="ECO:0007669"/>
    <property type="project" value="TreeGrafter"/>
</dbReference>
<dbReference type="GO" id="GO:0061630">
    <property type="term" value="F:ubiquitin protein ligase activity"/>
    <property type="evidence" value="ECO:0007669"/>
    <property type="project" value="InterPro"/>
</dbReference>
<dbReference type="PROSITE" id="PS00518">
    <property type="entry name" value="ZF_RING_1"/>
    <property type="match status" value="1"/>
</dbReference>
<dbReference type="Proteomes" id="UP000029964">
    <property type="component" value="Unassembled WGS sequence"/>
</dbReference>
<accession>A0A086T1H8</accession>
<dbReference type="InterPro" id="IPR017907">
    <property type="entry name" value="Znf_RING_CS"/>
</dbReference>
<dbReference type="PANTHER" id="PTHR47094:SF1">
    <property type="entry name" value="RING-TYPE E3 UBIQUITIN TRANSFERASE"/>
    <property type="match status" value="1"/>
</dbReference>
<comment type="caution">
    <text evidence="7">The sequence shown here is derived from an EMBL/GenBank/DDBJ whole genome shotgun (WGS) entry which is preliminary data.</text>
</comment>
<dbReference type="GO" id="GO:0140082">
    <property type="term" value="F:SUMO-ubiquitin ligase activity"/>
    <property type="evidence" value="ECO:0007669"/>
    <property type="project" value="TreeGrafter"/>
</dbReference>
<evidence type="ECO:0000256" key="5">
    <source>
        <dbReference type="SAM" id="MobiDB-lite"/>
    </source>
</evidence>
<dbReference type="PROSITE" id="PS50089">
    <property type="entry name" value="ZF_RING_2"/>
    <property type="match status" value="1"/>
</dbReference>
<dbReference type="STRING" id="857340.A0A086T1H8"/>
<keyword evidence="3" id="KW-0862">Zinc</keyword>
<evidence type="ECO:0000256" key="3">
    <source>
        <dbReference type="ARBA" id="ARBA00022833"/>
    </source>
</evidence>
<dbReference type="SUPFAM" id="SSF57850">
    <property type="entry name" value="RING/U-box"/>
    <property type="match status" value="1"/>
</dbReference>
<evidence type="ECO:0000313" key="7">
    <source>
        <dbReference type="EMBL" id="KFH43210.1"/>
    </source>
</evidence>
<dbReference type="AlphaFoldDB" id="A0A086T1H8"/>
<feature type="compositionally biased region" description="Low complexity" evidence="5">
    <location>
        <begin position="59"/>
        <end position="72"/>
    </location>
</feature>
<feature type="region of interest" description="Disordered" evidence="5">
    <location>
        <begin position="172"/>
        <end position="323"/>
    </location>
</feature>
<dbReference type="InterPro" id="IPR013083">
    <property type="entry name" value="Znf_RING/FYVE/PHD"/>
</dbReference>
<dbReference type="PANTHER" id="PTHR47094">
    <property type="entry name" value="ELFLESS, ISOFORM B"/>
    <property type="match status" value="1"/>
</dbReference>
<evidence type="ECO:0000256" key="4">
    <source>
        <dbReference type="PROSITE-ProRule" id="PRU00175"/>
    </source>
</evidence>
<dbReference type="GO" id="GO:0033768">
    <property type="term" value="C:SUMO-targeted ubiquitin ligase complex"/>
    <property type="evidence" value="ECO:0007669"/>
    <property type="project" value="TreeGrafter"/>
</dbReference>
<feature type="compositionally biased region" description="Low complexity" evidence="5">
    <location>
        <begin position="200"/>
        <end position="224"/>
    </location>
</feature>
<proteinExistence type="predicted"/>
<dbReference type="OrthoDB" id="6270329at2759"/>
<reference evidence="8" key="1">
    <citation type="journal article" date="2014" name="Genome Announc.">
        <title>Genome sequence and annotation of Acremonium chrysogenum, producer of the beta-lactam antibiotic cephalosporin C.</title>
        <authorList>
            <person name="Terfehr D."/>
            <person name="Dahlmann T.A."/>
            <person name="Specht T."/>
            <person name="Zadra I."/>
            <person name="Kuernsteiner H."/>
            <person name="Kueck U."/>
        </authorList>
    </citation>
    <scope>NUCLEOTIDE SEQUENCE [LARGE SCALE GENOMIC DNA]</scope>
    <source>
        <strain evidence="8">ATCC 11550 / CBS 779.69 / DSM 880 / IAM 14645 / JCM 23072 / IMI 49137</strain>
    </source>
</reference>
<evidence type="ECO:0000313" key="8">
    <source>
        <dbReference type="Proteomes" id="UP000029964"/>
    </source>
</evidence>
<dbReference type="Gene3D" id="3.30.40.10">
    <property type="entry name" value="Zinc/RING finger domain, C3HC4 (zinc finger)"/>
    <property type="match status" value="1"/>
</dbReference>
<evidence type="ECO:0000259" key="6">
    <source>
        <dbReference type="PROSITE" id="PS50089"/>
    </source>
</evidence>
<keyword evidence="8" id="KW-1185">Reference proteome</keyword>
<dbReference type="InterPro" id="IPR049627">
    <property type="entry name" value="SLX8"/>
</dbReference>
<feature type="compositionally biased region" description="Polar residues" evidence="5">
    <location>
        <begin position="225"/>
        <end position="255"/>
    </location>
</feature>
<dbReference type="EMBL" id="JPKY01000074">
    <property type="protein sequence ID" value="KFH43210.1"/>
    <property type="molecule type" value="Genomic_DNA"/>
</dbReference>
<organism evidence="7 8">
    <name type="scientific">Hapsidospora chrysogenum (strain ATCC 11550 / CBS 779.69 / DSM 880 / IAM 14645 / JCM 23072 / IMI 49137)</name>
    <name type="common">Acremonium chrysogenum</name>
    <dbReference type="NCBI Taxonomy" id="857340"/>
    <lineage>
        <taxon>Eukaryota</taxon>
        <taxon>Fungi</taxon>
        <taxon>Dikarya</taxon>
        <taxon>Ascomycota</taxon>
        <taxon>Pezizomycotina</taxon>
        <taxon>Sordariomycetes</taxon>
        <taxon>Hypocreomycetidae</taxon>
        <taxon>Hypocreales</taxon>
        <taxon>Bionectriaceae</taxon>
        <taxon>Hapsidospora</taxon>
    </lineage>
</organism>
<dbReference type="GO" id="GO:0008270">
    <property type="term" value="F:zinc ion binding"/>
    <property type="evidence" value="ECO:0007669"/>
    <property type="project" value="UniProtKB-KW"/>
</dbReference>
<keyword evidence="1" id="KW-0479">Metal-binding</keyword>
<feature type="domain" description="RING-type" evidence="6">
    <location>
        <begin position="371"/>
        <end position="412"/>
    </location>
</feature>